<dbReference type="PANTHER" id="PTHR13593">
    <property type="match status" value="1"/>
</dbReference>
<name>A0A2T9YBR6_9FUNG</name>
<sequence>MNRNLASNQHNSIKKQLEDGISVLMLDLHNPEKNSIKPIIDSLKLKNEIVDIVQSFSEKFAESFSSAKKTNEQAIQLCHTSCALLNAGKLELFLLDIKTFMDQNKNEVITIIFENYDNFSSDEIISRFIKVGLYDYLFDYKNYSQPKFYWPDLKTMIKDNNRLVLFSDKLKENTNDTLETSFNNTAETITECKLANSNTKLKLLNHFASKFINIDIVKIQVPETNKLIELNSRQSILTQVQKCENEYTDFLPNFIVVDFYDVGRLLETVSVLNNVTFKTSKDRNNTFPIISKIS</sequence>
<dbReference type="PANTHER" id="PTHR13593:SF140">
    <property type="entry name" value="PLC-LIKE PHOSPHODIESTERASE"/>
    <property type="match status" value="1"/>
</dbReference>
<gene>
    <name evidence="1" type="ORF">BB561_005158</name>
</gene>
<dbReference type="SUPFAM" id="SSF51695">
    <property type="entry name" value="PLC-like phosphodiesterases"/>
    <property type="match status" value="1"/>
</dbReference>
<dbReference type="InterPro" id="IPR051057">
    <property type="entry name" value="PI-PLC_domain"/>
</dbReference>
<evidence type="ECO:0000313" key="1">
    <source>
        <dbReference type="EMBL" id="PVU89786.1"/>
    </source>
</evidence>
<dbReference type="AlphaFoldDB" id="A0A2T9YBR6"/>
<dbReference type="OrthoDB" id="7984201at2759"/>
<dbReference type="Proteomes" id="UP000245383">
    <property type="component" value="Unassembled WGS sequence"/>
</dbReference>
<dbReference type="Pfam" id="PF26146">
    <property type="entry name" value="PI-PLC_X"/>
    <property type="match status" value="1"/>
</dbReference>
<proteinExistence type="predicted"/>
<dbReference type="GO" id="GO:0006629">
    <property type="term" value="P:lipid metabolic process"/>
    <property type="evidence" value="ECO:0007669"/>
    <property type="project" value="InterPro"/>
</dbReference>
<reference evidence="1 2" key="1">
    <citation type="journal article" date="2018" name="MBio">
        <title>Comparative Genomics Reveals the Core Gene Toolbox for the Fungus-Insect Symbiosis.</title>
        <authorList>
            <person name="Wang Y."/>
            <person name="Stata M."/>
            <person name="Wang W."/>
            <person name="Stajich J.E."/>
            <person name="White M.M."/>
            <person name="Moncalvo J.M."/>
        </authorList>
    </citation>
    <scope>NUCLEOTIDE SEQUENCE [LARGE SCALE GENOMIC DNA]</scope>
    <source>
        <strain evidence="1 2">SWE-8-4</strain>
    </source>
</reference>
<evidence type="ECO:0000313" key="2">
    <source>
        <dbReference type="Proteomes" id="UP000245383"/>
    </source>
</evidence>
<accession>A0A2T9YBR6</accession>
<dbReference type="EMBL" id="MBFR01000297">
    <property type="protein sequence ID" value="PVU89786.1"/>
    <property type="molecule type" value="Genomic_DNA"/>
</dbReference>
<comment type="caution">
    <text evidence="1">The sequence shown here is derived from an EMBL/GenBank/DDBJ whole genome shotgun (WGS) entry which is preliminary data.</text>
</comment>
<dbReference type="STRING" id="133385.A0A2T9YBR6"/>
<keyword evidence="2" id="KW-1185">Reference proteome</keyword>
<dbReference type="GO" id="GO:0008081">
    <property type="term" value="F:phosphoric diester hydrolase activity"/>
    <property type="evidence" value="ECO:0007669"/>
    <property type="project" value="InterPro"/>
</dbReference>
<dbReference type="InterPro" id="IPR017946">
    <property type="entry name" value="PLC-like_Pdiesterase_TIM-brl"/>
</dbReference>
<protein>
    <submittedName>
        <fullName evidence="1">Uncharacterized protein</fullName>
    </submittedName>
</protein>
<organism evidence="1 2">
    <name type="scientific">Smittium simulii</name>
    <dbReference type="NCBI Taxonomy" id="133385"/>
    <lineage>
        <taxon>Eukaryota</taxon>
        <taxon>Fungi</taxon>
        <taxon>Fungi incertae sedis</taxon>
        <taxon>Zoopagomycota</taxon>
        <taxon>Kickxellomycotina</taxon>
        <taxon>Harpellomycetes</taxon>
        <taxon>Harpellales</taxon>
        <taxon>Legeriomycetaceae</taxon>
        <taxon>Smittium</taxon>
    </lineage>
</organism>
<dbReference type="Gene3D" id="3.20.20.190">
    <property type="entry name" value="Phosphatidylinositol (PI) phosphodiesterase"/>
    <property type="match status" value="1"/>
</dbReference>